<evidence type="ECO:0000313" key="2">
    <source>
        <dbReference type="Proteomes" id="UP001054945"/>
    </source>
</evidence>
<dbReference type="Proteomes" id="UP001054945">
    <property type="component" value="Unassembled WGS sequence"/>
</dbReference>
<dbReference type="AlphaFoldDB" id="A0AAV4XGB6"/>
<sequence length="108" mass="12002">MTASKKVTNRVKKKGPTWLESSRLSDEVLLKKREKGRADFEAQKGYVLQMKSKVELKDGMERKSDVRFHGHRDRGGVIIVRLMSGIRALLEPNPGEGVPGSPPPPPSP</sequence>
<accession>A0AAV4XGB6</accession>
<keyword evidence="2" id="KW-1185">Reference proteome</keyword>
<name>A0AAV4XGB6_CAEEX</name>
<evidence type="ECO:0000313" key="1">
    <source>
        <dbReference type="EMBL" id="GIY92823.1"/>
    </source>
</evidence>
<organism evidence="1 2">
    <name type="scientific">Caerostris extrusa</name>
    <name type="common">Bark spider</name>
    <name type="synonym">Caerostris bankana</name>
    <dbReference type="NCBI Taxonomy" id="172846"/>
    <lineage>
        <taxon>Eukaryota</taxon>
        <taxon>Metazoa</taxon>
        <taxon>Ecdysozoa</taxon>
        <taxon>Arthropoda</taxon>
        <taxon>Chelicerata</taxon>
        <taxon>Arachnida</taxon>
        <taxon>Araneae</taxon>
        <taxon>Araneomorphae</taxon>
        <taxon>Entelegynae</taxon>
        <taxon>Araneoidea</taxon>
        <taxon>Araneidae</taxon>
        <taxon>Caerostris</taxon>
    </lineage>
</organism>
<comment type="caution">
    <text evidence="1">The sequence shown here is derived from an EMBL/GenBank/DDBJ whole genome shotgun (WGS) entry which is preliminary data.</text>
</comment>
<dbReference type="EMBL" id="BPLR01000200">
    <property type="protein sequence ID" value="GIY92823.1"/>
    <property type="molecule type" value="Genomic_DNA"/>
</dbReference>
<reference evidence="1 2" key="1">
    <citation type="submission" date="2021-06" db="EMBL/GenBank/DDBJ databases">
        <title>Caerostris extrusa draft genome.</title>
        <authorList>
            <person name="Kono N."/>
            <person name="Arakawa K."/>
        </authorList>
    </citation>
    <scope>NUCLEOTIDE SEQUENCE [LARGE SCALE GENOMIC DNA]</scope>
</reference>
<proteinExistence type="predicted"/>
<gene>
    <name evidence="1" type="ORF">CEXT_706171</name>
</gene>
<protein>
    <submittedName>
        <fullName evidence="1">Uncharacterized protein</fullName>
    </submittedName>
</protein>